<accession>A0ACD3ASM2</accession>
<reference evidence="1 2" key="1">
    <citation type="journal article" date="2019" name="Nat. Ecol. Evol.">
        <title>Megaphylogeny resolves global patterns of mushroom evolution.</title>
        <authorList>
            <person name="Varga T."/>
            <person name="Krizsan K."/>
            <person name="Foldi C."/>
            <person name="Dima B."/>
            <person name="Sanchez-Garcia M."/>
            <person name="Sanchez-Ramirez S."/>
            <person name="Szollosi G.J."/>
            <person name="Szarkandi J.G."/>
            <person name="Papp V."/>
            <person name="Albert L."/>
            <person name="Andreopoulos W."/>
            <person name="Angelini C."/>
            <person name="Antonin V."/>
            <person name="Barry K.W."/>
            <person name="Bougher N.L."/>
            <person name="Buchanan P."/>
            <person name="Buyck B."/>
            <person name="Bense V."/>
            <person name="Catcheside P."/>
            <person name="Chovatia M."/>
            <person name="Cooper J."/>
            <person name="Damon W."/>
            <person name="Desjardin D."/>
            <person name="Finy P."/>
            <person name="Geml J."/>
            <person name="Haridas S."/>
            <person name="Hughes K."/>
            <person name="Justo A."/>
            <person name="Karasinski D."/>
            <person name="Kautmanova I."/>
            <person name="Kiss B."/>
            <person name="Kocsube S."/>
            <person name="Kotiranta H."/>
            <person name="LaButti K.M."/>
            <person name="Lechner B.E."/>
            <person name="Liimatainen K."/>
            <person name="Lipzen A."/>
            <person name="Lukacs Z."/>
            <person name="Mihaltcheva S."/>
            <person name="Morgado L.N."/>
            <person name="Niskanen T."/>
            <person name="Noordeloos M.E."/>
            <person name="Ohm R.A."/>
            <person name="Ortiz-Santana B."/>
            <person name="Ovrebo C."/>
            <person name="Racz N."/>
            <person name="Riley R."/>
            <person name="Savchenko A."/>
            <person name="Shiryaev A."/>
            <person name="Soop K."/>
            <person name="Spirin V."/>
            <person name="Szebenyi C."/>
            <person name="Tomsovsky M."/>
            <person name="Tulloss R.E."/>
            <person name="Uehling J."/>
            <person name="Grigoriev I.V."/>
            <person name="Vagvolgyi C."/>
            <person name="Papp T."/>
            <person name="Martin F.M."/>
            <person name="Miettinen O."/>
            <person name="Hibbett D.S."/>
            <person name="Nagy L.G."/>
        </authorList>
    </citation>
    <scope>NUCLEOTIDE SEQUENCE [LARGE SCALE GENOMIC DNA]</scope>
    <source>
        <strain evidence="1 2">NL-1719</strain>
    </source>
</reference>
<evidence type="ECO:0000313" key="2">
    <source>
        <dbReference type="Proteomes" id="UP000308600"/>
    </source>
</evidence>
<dbReference type="Proteomes" id="UP000308600">
    <property type="component" value="Unassembled WGS sequence"/>
</dbReference>
<name>A0ACD3ASM2_9AGAR</name>
<protein>
    <submittedName>
        <fullName evidence="1">Uncharacterized protein</fullName>
    </submittedName>
</protein>
<gene>
    <name evidence="1" type="ORF">BDN72DRAFT_841393</name>
</gene>
<keyword evidence="2" id="KW-1185">Reference proteome</keyword>
<dbReference type="EMBL" id="ML208345">
    <property type="protein sequence ID" value="TFK68721.1"/>
    <property type="molecule type" value="Genomic_DNA"/>
</dbReference>
<evidence type="ECO:0000313" key="1">
    <source>
        <dbReference type="EMBL" id="TFK68721.1"/>
    </source>
</evidence>
<proteinExistence type="predicted"/>
<sequence length="522" mass="60001">MADEIHDQAREKIDAEILVLRERIRSLCSSRNNLSYIHRLPPEVMAQIFMQLQHLYRGKDKWATHLPRWIQVTRVSQRWRNIAQSCKTLYSTILTRNLPYSQEMLKRSGCIALELVDGLNTRAARHRGTKEFQDLIVAALPRVRSLSLDEQSSQALLPHLETSNLVLDKVCVNHWESFTRTMFPNSLRYLYLEWCRFESYEWLFSLSNMVELTLTADDLHPKSLALDTLLSILDGMPRLTSLRLWSVLDPGSTQVSRASPITPKLQYLNISEPLDSLVECLPWLTFAPRFTLEITPGVSNSTTNWTAFLERVGQHIRASSMILRKADLSWIDMTLQRSTNISCSEGVGQSPCLQIFASLETKDLRSVWLKQAAVLPFDNVETLTMGAYGTFDSADWDNSRWHLLPKLRQLDLRNDQTSVAYLEHLVGLERPLGETNRWFCSGGSASFPSLEELSLSDIHYDRYLKSNVQGALDKRTKRGVKLRKLVFHDCSVSCDSIKQLSQVVDEVEQLGRRRTKRRTYLV</sequence>
<organism evidence="1 2">
    <name type="scientific">Pluteus cervinus</name>
    <dbReference type="NCBI Taxonomy" id="181527"/>
    <lineage>
        <taxon>Eukaryota</taxon>
        <taxon>Fungi</taxon>
        <taxon>Dikarya</taxon>
        <taxon>Basidiomycota</taxon>
        <taxon>Agaricomycotina</taxon>
        <taxon>Agaricomycetes</taxon>
        <taxon>Agaricomycetidae</taxon>
        <taxon>Agaricales</taxon>
        <taxon>Pluteineae</taxon>
        <taxon>Pluteaceae</taxon>
        <taxon>Pluteus</taxon>
    </lineage>
</organism>